<feature type="region of interest" description="Disordered" evidence="1">
    <location>
        <begin position="140"/>
        <end position="170"/>
    </location>
</feature>
<feature type="compositionally biased region" description="Basic residues" evidence="1">
    <location>
        <begin position="144"/>
        <end position="157"/>
    </location>
</feature>
<keyword evidence="4" id="KW-1185">Reference proteome</keyword>
<proteinExistence type="predicted"/>
<keyword evidence="2" id="KW-0812">Transmembrane</keyword>
<dbReference type="OrthoDB" id="4224912at2759"/>
<evidence type="ECO:0000256" key="2">
    <source>
        <dbReference type="SAM" id="Phobius"/>
    </source>
</evidence>
<gene>
    <name evidence="3" type="ORF">ASPWEDRAFT_40516</name>
</gene>
<dbReference type="STRING" id="1073089.A0A1L9RKD2"/>
<sequence>MHCQQPLLAYLYTILSVANKNKNGFSPNTQEHSNVLESVLGYTNSLPDALKHIVASDIQNLKGPECTLSFNCPLEWPVGPENTLTENIIHGSHANDRPETTWNVTLTLSIFDEKETGYWQCKDRLEELLIRGQKALDQSPDLKKQHHFKQGGFHKSRPTPITHRQSDQAEMESLSQTYRGLFDSLLSSFQRRVVQKAANIVREGRLRLRRQLKLPLDQNISVNSLREQSRNLLKRCPYIHLTKCVETVCNEKKIERICGPKGKSRPGKKDDNFCRVCYPRKNDFLAREYCEKIRALELEVFYASCALLVITVSVAIILYLLRGLCKRVKKRCQPFRNLRGDQIPRSPMARTKVGSSVFSMDSIPASVPGILFKSGMDNLRRERNTAVSDEDNSEATPSMLRRKLNQLGLFMKDSRRKVQDVFDLESLSKRDEESSTNVPVLPRASNANIRRQADRKKRTDKESYKDDSQEC</sequence>
<feature type="transmembrane region" description="Helical" evidence="2">
    <location>
        <begin position="300"/>
        <end position="321"/>
    </location>
</feature>
<dbReference type="GeneID" id="63751181"/>
<evidence type="ECO:0000256" key="1">
    <source>
        <dbReference type="SAM" id="MobiDB-lite"/>
    </source>
</evidence>
<feature type="compositionally biased region" description="Basic and acidic residues" evidence="1">
    <location>
        <begin position="457"/>
        <end position="471"/>
    </location>
</feature>
<protein>
    <submittedName>
        <fullName evidence="3">Uncharacterized protein</fullName>
    </submittedName>
</protein>
<feature type="region of interest" description="Disordered" evidence="1">
    <location>
        <begin position="428"/>
        <end position="471"/>
    </location>
</feature>
<keyword evidence="2" id="KW-1133">Transmembrane helix</keyword>
<evidence type="ECO:0000313" key="3">
    <source>
        <dbReference type="EMBL" id="OJJ35308.1"/>
    </source>
</evidence>
<dbReference type="EMBL" id="KV878212">
    <property type="protein sequence ID" value="OJJ35308.1"/>
    <property type="molecule type" value="Genomic_DNA"/>
</dbReference>
<organism evidence="3 4">
    <name type="scientific">Aspergillus wentii DTO 134E9</name>
    <dbReference type="NCBI Taxonomy" id="1073089"/>
    <lineage>
        <taxon>Eukaryota</taxon>
        <taxon>Fungi</taxon>
        <taxon>Dikarya</taxon>
        <taxon>Ascomycota</taxon>
        <taxon>Pezizomycotina</taxon>
        <taxon>Eurotiomycetes</taxon>
        <taxon>Eurotiomycetidae</taxon>
        <taxon>Eurotiales</taxon>
        <taxon>Aspergillaceae</taxon>
        <taxon>Aspergillus</taxon>
        <taxon>Aspergillus subgen. Cremei</taxon>
    </lineage>
</organism>
<name>A0A1L9RKD2_ASPWE</name>
<accession>A0A1L9RKD2</accession>
<dbReference type="AlphaFoldDB" id="A0A1L9RKD2"/>
<reference evidence="4" key="1">
    <citation type="journal article" date="2017" name="Genome Biol.">
        <title>Comparative genomics reveals high biological diversity and specific adaptations in the industrially and medically important fungal genus Aspergillus.</title>
        <authorList>
            <person name="de Vries R.P."/>
            <person name="Riley R."/>
            <person name="Wiebenga A."/>
            <person name="Aguilar-Osorio G."/>
            <person name="Amillis S."/>
            <person name="Uchima C.A."/>
            <person name="Anderluh G."/>
            <person name="Asadollahi M."/>
            <person name="Askin M."/>
            <person name="Barry K."/>
            <person name="Battaglia E."/>
            <person name="Bayram O."/>
            <person name="Benocci T."/>
            <person name="Braus-Stromeyer S.A."/>
            <person name="Caldana C."/>
            <person name="Canovas D."/>
            <person name="Cerqueira G.C."/>
            <person name="Chen F."/>
            <person name="Chen W."/>
            <person name="Choi C."/>
            <person name="Clum A."/>
            <person name="Dos Santos R.A."/>
            <person name="Damasio A.R."/>
            <person name="Diallinas G."/>
            <person name="Emri T."/>
            <person name="Fekete E."/>
            <person name="Flipphi M."/>
            <person name="Freyberg S."/>
            <person name="Gallo A."/>
            <person name="Gournas C."/>
            <person name="Habgood R."/>
            <person name="Hainaut M."/>
            <person name="Harispe M.L."/>
            <person name="Henrissat B."/>
            <person name="Hilden K.S."/>
            <person name="Hope R."/>
            <person name="Hossain A."/>
            <person name="Karabika E."/>
            <person name="Karaffa L."/>
            <person name="Karanyi Z."/>
            <person name="Krasevec N."/>
            <person name="Kuo A."/>
            <person name="Kusch H."/>
            <person name="LaButti K."/>
            <person name="Lagendijk E.L."/>
            <person name="Lapidus A."/>
            <person name="Levasseur A."/>
            <person name="Lindquist E."/>
            <person name="Lipzen A."/>
            <person name="Logrieco A.F."/>
            <person name="MacCabe A."/>
            <person name="Maekelae M.R."/>
            <person name="Malavazi I."/>
            <person name="Melin P."/>
            <person name="Meyer V."/>
            <person name="Mielnichuk N."/>
            <person name="Miskei M."/>
            <person name="Molnar A.P."/>
            <person name="Mule G."/>
            <person name="Ngan C.Y."/>
            <person name="Orejas M."/>
            <person name="Orosz E."/>
            <person name="Ouedraogo J.P."/>
            <person name="Overkamp K.M."/>
            <person name="Park H.-S."/>
            <person name="Perrone G."/>
            <person name="Piumi F."/>
            <person name="Punt P.J."/>
            <person name="Ram A.F."/>
            <person name="Ramon A."/>
            <person name="Rauscher S."/>
            <person name="Record E."/>
            <person name="Riano-Pachon D.M."/>
            <person name="Robert V."/>
            <person name="Roehrig J."/>
            <person name="Ruller R."/>
            <person name="Salamov A."/>
            <person name="Salih N.S."/>
            <person name="Samson R.A."/>
            <person name="Sandor E."/>
            <person name="Sanguinetti M."/>
            <person name="Schuetze T."/>
            <person name="Sepcic K."/>
            <person name="Shelest E."/>
            <person name="Sherlock G."/>
            <person name="Sophianopoulou V."/>
            <person name="Squina F.M."/>
            <person name="Sun H."/>
            <person name="Susca A."/>
            <person name="Todd R.B."/>
            <person name="Tsang A."/>
            <person name="Unkles S.E."/>
            <person name="van de Wiele N."/>
            <person name="van Rossen-Uffink D."/>
            <person name="Oliveira J.V."/>
            <person name="Vesth T.C."/>
            <person name="Visser J."/>
            <person name="Yu J.-H."/>
            <person name="Zhou M."/>
            <person name="Andersen M.R."/>
            <person name="Archer D.B."/>
            <person name="Baker S.E."/>
            <person name="Benoit I."/>
            <person name="Brakhage A.A."/>
            <person name="Braus G.H."/>
            <person name="Fischer R."/>
            <person name="Frisvad J.C."/>
            <person name="Goldman G.H."/>
            <person name="Houbraken J."/>
            <person name="Oakley B."/>
            <person name="Pocsi I."/>
            <person name="Scazzocchio C."/>
            <person name="Seiboth B."/>
            <person name="vanKuyk P.A."/>
            <person name="Wortman J."/>
            <person name="Dyer P.S."/>
            <person name="Grigoriev I.V."/>
        </authorList>
    </citation>
    <scope>NUCLEOTIDE SEQUENCE [LARGE SCALE GENOMIC DNA]</scope>
    <source>
        <strain evidence="4">DTO 134E9</strain>
    </source>
</reference>
<evidence type="ECO:0000313" key="4">
    <source>
        <dbReference type="Proteomes" id="UP000184383"/>
    </source>
</evidence>
<dbReference type="RefSeq" id="XP_040688984.1">
    <property type="nucleotide sequence ID" value="XM_040835333.1"/>
</dbReference>
<dbReference type="VEuPathDB" id="FungiDB:ASPWEDRAFT_40516"/>
<dbReference type="Proteomes" id="UP000184383">
    <property type="component" value="Unassembled WGS sequence"/>
</dbReference>
<keyword evidence="2" id="KW-0472">Membrane</keyword>